<evidence type="ECO:0000313" key="2">
    <source>
        <dbReference type="EMBL" id="RBR28555.1"/>
    </source>
</evidence>
<evidence type="ECO:0000256" key="1">
    <source>
        <dbReference type="SAM" id="Phobius"/>
    </source>
</evidence>
<name>A0A366SFK7_9ENTE</name>
<dbReference type="EMBL" id="LEOY01000014">
    <property type="protein sequence ID" value="RBR28555.1"/>
    <property type="molecule type" value="Genomic_DNA"/>
</dbReference>
<sequence>MFKNIKGKSMKYYGLVAVGVLIFILFLAIYPTLFATIYESGKDFGRNLSQALLS</sequence>
<feature type="transmembrane region" description="Helical" evidence="1">
    <location>
        <begin position="12"/>
        <end position="38"/>
    </location>
</feature>
<gene>
    <name evidence="2" type="ORF">EB18_01687</name>
</gene>
<dbReference type="Proteomes" id="UP000252800">
    <property type="component" value="Unassembled WGS sequence"/>
</dbReference>
<dbReference type="RefSeq" id="WP_240185020.1">
    <property type="nucleotide sequence ID" value="NZ_KZ845706.1"/>
</dbReference>
<comment type="caution">
    <text evidence="2">The sequence shown here is derived from an EMBL/GenBank/DDBJ whole genome shotgun (WGS) entry which is preliminary data.</text>
</comment>
<protein>
    <submittedName>
        <fullName evidence="2">Uncharacterized protein</fullName>
    </submittedName>
</protein>
<organism evidence="2 3">
    <name type="scientific">Enterococcus cecorum</name>
    <dbReference type="NCBI Taxonomy" id="44008"/>
    <lineage>
        <taxon>Bacteria</taxon>
        <taxon>Bacillati</taxon>
        <taxon>Bacillota</taxon>
        <taxon>Bacilli</taxon>
        <taxon>Lactobacillales</taxon>
        <taxon>Enterococcaceae</taxon>
        <taxon>Enterococcus</taxon>
    </lineage>
</organism>
<reference evidence="2 3" key="1">
    <citation type="submission" date="2015-06" db="EMBL/GenBank/DDBJ databases">
        <title>The Genome Sequence of Enterococcus cecorum 170AEA1.</title>
        <authorList>
            <consortium name="The Broad Institute Genomics Platform"/>
            <consortium name="The Broad Institute Genome Sequencing Center for Infectious Disease"/>
            <person name="Earl A.M."/>
            <person name="Van Tyne D."/>
            <person name="Lebreton F."/>
            <person name="Saavedra J.T."/>
            <person name="Gilmore M.S."/>
            <person name="Manson McGuire A."/>
            <person name="Clock S."/>
            <person name="Crupain M."/>
            <person name="Rangan U."/>
            <person name="Young S."/>
            <person name="Abouelleil A."/>
            <person name="Cao P."/>
            <person name="Chapman S.B."/>
            <person name="Griggs A."/>
            <person name="Priest M."/>
            <person name="Shea T."/>
            <person name="Wortman J."/>
            <person name="Nusbaum C."/>
            <person name="Birren B."/>
        </authorList>
    </citation>
    <scope>NUCLEOTIDE SEQUENCE [LARGE SCALE GENOMIC DNA]</scope>
    <source>
        <strain evidence="2 3">170AEA1</strain>
    </source>
</reference>
<dbReference type="AlphaFoldDB" id="A0A366SFK7"/>
<accession>A0A366SFK7</accession>
<proteinExistence type="predicted"/>
<evidence type="ECO:0000313" key="3">
    <source>
        <dbReference type="Proteomes" id="UP000252800"/>
    </source>
</evidence>
<keyword evidence="1" id="KW-0812">Transmembrane</keyword>
<keyword evidence="1" id="KW-0472">Membrane</keyword>
<keyword evidence="1" id="KW-1133">Transmembrane helix</keyword>